<sequence>MHHCPRFQDTCLLGFLLTWGLLSVNPVPCALKAAPEAGRSSPPPLLAPVKAPLPSGHYEGPPADLLSRSRPSKQLQTASTFSFGKCYDDILHSARLKRQHTYDNLYQGPHKTVLIHSWGIQSRIERISCASSLALLQDRVTLWQKQHLFVSMIKEGTALMLSCMQGLPSVQGTTIRDVSDPTANQDEQLFCHHVFKFIRIKLSKSPEDVDLLAPRELELNLAEGLDHTLFVLQPGAFGHYHLANVDPGHCALGLSKGAVHQSGVYQLQHKQHPVDADNVEGVEPQWDVKTLGLTEGNITANGTVFSRWNAISNRVKPTCTAAAASQTLCQKPLFNRAVVVFLKVDAYQQARTTSERENWCSNN</sequence>
<organism evidence="1 2">
    <name type="scientific">Ovis ammon polii x Ovis aries</name>
    <dbReference type="NCBI Taxonomy" id="2918886"/>
    <lineage>
        <taxon>Eukaryota</taxon>
        <taxon>Metazoa</taxon>
        <taxon>Chordata</taxon>
        <taxon>Craniata</taxon>
        <taxon>Vertebrata</taxon>
        <taxon>Euteleostomi</taxon>
        <taxon>Mammalia</taxon>
        <taxon>Eutheria</taxon>
        <taxon>Laurasiatheria</taxon>
        <taxon>Artiodactyla</taxon>
        <taxon>Ruminantia</taxon>
        <taxon>Pecora</taxon>
        <taxon>Bovidae</taxon>
        <taxon>Caprinae</taxon>
        <taxon>Ovis</taxon>
    </lineage>
</organism>
<proteinExistence type="predicted"/>
<name>A0ACB9UVT5_9CETA</name>
<protein>
    <submittedName>
        <fullName evidence="1">Uncharacterized protein</fullName>
    </submittedName>
</protein>
<evidence type="ECO:0000313" key="2">
    <source>
        <dbReference type="Proteomes" id="UP001057279"/>
    </source>
</evidence>
<dbReference type="Proteomes" id="UP001057279">
    <property type="component" value="Linkage Group LG09"/>
</dbReference>
<accession>A0ACB9UVT5</accession>
<gene>
    <name evidence="1" type="ORF">MJG53_009242</name>
</gene>
<dbReference type="EMBL" id="CM043034">
    <property type="protein sequence ID" value="KAI4581717.1"/>
    <property type="molecule type" value="Genomic_DNA"/>
</dbReference>
<reference evidence="1" key="1">
    <citation type="submission" date="2022-03" db="EMBL/GenBank/DDBJ databases">
        <title>Genomic analyses of argali, domestic sheep and their hybrids provide insights into chromosomal evolution, heterosis and genetic basis of agronomic traits.</title>
        <authorList>
            <person name="Li M."/>
        </authorList>
    </citation>
    <scope>NUCLEOTIDE SEQUENCE</scope>
    <source>
        <strain evidence="1">F1 hybrid</strain>
    </source>
</reference>
<keyword evidence="2" id="KW-1185">Reference proteome</keyword>
<evidence type="ECO:0000313" key="1">
    <source>
        <dbReference type="EMBL" id="KAI4581717.1"/>
    </source>
</evidence>
<comment type="caution">
    <text evidence="1">The sequence shown here is derived from an EMBL/GenBank/DDBJ whole genome shotgun (WGS) entry which is preliminary data.</text>
</comment>